<dbReference type="AlphaFoldDB" id="A0A6G1HBL4"/>
<gene>
    <name evidence="1" type="ORF">K402DRAFT_400815</name>
</gene>
<keyword evidence="2" id="KW-1185">Reference proteome</keyword>
<protein>
    <submittedName>
        <fullName evidence="1">Uncharacterized protein</fullName>
    </submittedName>
</protein>
<sequence>MRPTNRISLFTNSTDTIYHNAALQMNSVNPYFVLFSYSPYVFWLLVKDYHPTALVFPALHTVQVLILYVTPTDRPNARRVLSALLVAGFFLLQLQYNKSRWNHTHVPSGFELAAYIRDPTDFSISGVSGFIVSHENPSRSGNDLDFHRCAQLHNHVLHLGWIRSQGAAELNTTSWWDFYRDEAEAVRHRLTPSLISFLQEAQVHREPPEEFHLFSHLSYLNHPFALFQQHDDIPWELSQFANNGGDRYLTLYGNSYDGYNGDYSGLSFDQITHKAIQAWYCHDDAWDIQHDSPWQALEDILSSLLYKIDEGQMAALSSDPTTNHNEYPWFFHGPWAVQPWTEKGLDLTIVAFNRLVDEIETRALGSKLEDTLNDDHEEKGLYDTETLSTARLRPNSFLYRFLQGIRKPTNPKLYLAPGLRLPTPSEFLQQPHASDPWRTLCEYRAFDGTLISTDSACLTHTTPPIRLLIADCYNCDVTSPYHWPWDGRPDTKPGEQRYPIEFVRAPFPPGLYINPISTYDLPSYEDSFRLVLPFLLGEQNREFESMDSRGIRVDGGCGREGTVSGMVMGRFISVGMIRMGRGMMRDCLRCWGCGGGWLRMGSGKLVRRA</sequence>
<dbReference type="Proteomes" id="UP000800041">
    <property type="component" value="Unassembled WGS sequence"/>
</dbReference>
<accession>A0A6G1HBL4</accession>
<name>A0A6G1HBL4_9PEZI</name>
<evidence type="ECO:0000313" key="1">
    <source>
        <dbReference type="EMBL" id="KAF1990623.1"/>
    </source>
</evidence>
<dbReference type="EMBL" id="ML977141">
    <property type="protein sequence ID" value="KAF1990623.1"/>
    <property type="molecule type" value="Genomic_DNA"/>
</dbReference>
<proteinExistence type="predicted"/>
<reference evidence="1" key="1">
    <citation type="journal article" date="2020" name="Stud. Mycol.">
        <title>101 Dothideomycetes genomes: a test case for predicting lifestyles and emergence of pathogens.</title>
        <authorList>
            <person name="Haridas S."/>
            <person name="Albert R."/>
            <person name="Binder M."/>
            <person name="Bloem J."/>
            <person name="Labutti K."/>
            <person name="Salamov A."/>
            <person name="Andreopoulos B."/>
            <person name="Baker S."/>
            <person name="Barry K."/>
            <person name="Bills G."/>
            <person name="Bluhm B."/>
            <person name="Cannon C."/>
            <person name="Castanera R."/>
            <person name="Culley D."/>
            <person name="Daum C."/>
            <person name="Ezra D."/>
            <person name="Gonzalez J."/>
            <person name="Henrissat B."/>
            <person name="Kuo A."/>
            <person name="Liang C."/>
            <person name="Lipzen A."/>
            <person name="Lutzoni F."/>
            <person name="Magnuson J."/>
            <person name="Mondo S."/>
            <person name="Nolan M."/>
            <person name="Ohm R."/>
            <person name="Pangilinan J."/>
            <person name="Park H.-J."/>
            <person name="Ramirez L."/>
            <person name="Alfaro M."/>
            <person name="Sun H."/>
            <person name="Tritt A."/>
            <person name="Yoshinaga Y."/>
            <person name="Zwiers L.-H."/>
            <person name="Turgeon B."/>
            <person name="Goodwin S."/>
            <person name="Spatafora J."/>
            <person name="Crous P."/>
            <person name="Grigoriev I."/>
        </authorList>
    </citation>
    <scope>NUCLEOTIDE SEQUENCE</scope>
    <source>
        <strain evidence="1">CBS 113979</strain>
    </source>
</reference>
<organism evidence="1 2">
    <name type="scientific">Aulographum hederae CBS 113979</name>
    <dbReference type="NCBI Taxonomy" id="1176131"/>
    <lineage>
        <taxon>Eukaryota</taxon>
        <taxon>Fungi</taxon>
        <taxon>Dikarya</taxon>
        <taxon>Ascomycota</taxon>
        <taxon>Pezizomycotina</taxon>
        <taxon>Dothideomycetes</taxon>
        <taxon>Pleosporomycetidae</taxon>
        <taxon>Aulographales</taxon>
        <taxon>Aulographaceae</taxon>
    </lineage>
</organism>
<dbReference type="OrthoDB" id="3029470at2759"/>
<evidence type="ECO:0000313" key="2">
    <source>
        <dbReference type="Proteomes" id="UP000800041"/>
    </source>
</evidence>